<evidence type="ECO:0000256" key="2">
    <source>
        <dbReference type="SAM" id="Phobius"/>
    </source>
</evidence>
<dbReference type="GO" id="GO:0022857">
    <property type="term" value="F:transmembrane transporter activity"/>
    <property type="evidence" value="ECO:0007669"/>
    <property type="project" value="InterPro"/>
</dbReference>
<name>A0A8H5BAN8_9AGAR</name>
<evidence type="ECO:0000313" key="5">
    <source>
        <dbReference type="Proteomes" id="UP000567179"/>
    </source>
</evidence>
<dbReference type="Proteomes" id="UP000567179">
    <property type="component" value="Unassembled WGS sequence"/>
</dbReference>
<feature type="transmembrane region" description="Helical" evidence="2">
    <location>
        <begin position="65"/>
        <end position="89"/>
    </location>
</feature>
<proteinExistence type="predicted"/>
<feature type="transmembrane region" description="Helical" evidence="2">
    <location>
        <begin position="109"/>
        <end position="130"/>
    </location>
</feature>
<gene>
    <name evidence="4" type="ORF">D9619_010732</name>
</gene>
<dbReference type="InterPro" id="IPR026030">
    <property type="entry name" value="Pur-cyt_permease_Fcy2/21/22"/>
</dbReference>
<keyword evidence="2" id="KW-1133">Transmembrane helix</keyword>
<feature type="transmembrane region" description="Helical" evidence="2">
    <location>
        <begin position="179"/>
        <end position="202"/>
    </location>
</feature>
<dbReference type="SUPFAM" id="SSF49879">
    <property type="entry name" value="SMAD/FHA domain"/>
    <property type="match status" value="1"/>
</dbReference>
<dbReference type="CDD" id="cd00060">
    <property type="entry name" value="FHA"/>
    <property type="match status" value="1"/>
</dbReference>
<evidence type="ECO:0000259" key="3">
    <source>
        <dbReference type="PROSITE" id="PS50006"/>
    </source>
</evidence>
<keyword evidence="2" id="KW-0472">Membrane</keyword>
<dbReference type="PROSITE" id="PS50006">
    <property type="entry name" value="FHA_DOMAIN"/>
    <property type="match status" value="1"/>
</dbReference>
<keyword evidence="2" id="KW-0812">Transmembrane</keyword>
<dbReference type="AlphaFoldDB" id="A0A8H5BAN8"/>
<comment type="caution">
    <text evidence="4">The sequence shown here is derived from an EMBL/GenBank/DDBJ whole genome shotgun (WGS) entry which is preliminary data.</text>
</comment>
<dbReference type="PANTHER" id="PTHR31806">
    <property type="entry name" value="PURINE-CYTOSINE PERMEASE FCY2-RELATED"/>
    <property type="match status" value="1"/>
</dbReference>
<dbReference type="InterPro" id="IPR008984">
    <property type="entry name" value="SMAD_FHA_dom_sf"/>
</dbReference>
<keyword evidence="1" id="KW-0813">Transport</keyword>
<feature type="transmembrane region" description="Helical" evidence="2">
    <location>
        <begin position="27"/>
        <end position="45"/>
    </location>
</feature>
<feature type="transmembrane region" description="Helical" evidence="2">
    <location>
        <begin position="136"/>
        <end position="158"/>
    </location>
</feature>
<evidence type="ECO:0000256" key="1">
    <source>
        <dbReference type="ARBA" id="ARBA00022448"/>
    </source>
</evidence>
<dbReference type="Gene3D" id="1.10.4160.10">
    <property type="entry name" value="Hydantoin permease"/>
    <property type="match status" value="1"/>
</dbReference>
<sequence length="418" mass="44972">MPLTMPFIYNLMALHEEFSSTLMLDSLYRLIGAAIAGIAGSVPSWNNSYAGGNVGGLLNAILAPAGGFGKLLTVILSLSVAANLASIFYTASLNFQVIIPRLVVVPRYVFTLVTAAIVLPISIIGAHRFYTAISNLLSLLGYWASVFVSVLLIEHLVFRSNTFANYDTEAWNIPGRLPSGLAAIGCGFLTFGLVVPSISQVWFTGPIARTTGDLGFEVALVLSRILIPELLVRRRFTGEYTHVYAMSVVLFFRNLMKNHPPRTIPTVVFRFTMSINLSMSASVGSFPFKTKSLSLATTGRVILGSTETSSSKEAPHVPSSSNGWFSPVPAADRSQPNISPLPLSSSHAELSFKNGKVYIKDLDSAFGTFVNGSRISGETQLNSGDILSLGSPIPRNDKTPVYITNLHLVPVIAKVVLS</sequence>
<organism evidence="4 5">
    <name type="scientific">Psilocybe cf. subviscida</name>
    <dbReference type="NCBI Taxonomy" id="2480587"/>
    <lineage>
        <taxon>Eukaryota</taxon>
        <taxon>Fungi</taxon>
        <taxon>Dikarya</taxon>
        <taxon>Basidiomycota</taxon>
        <taxon>Agaricomycotina</taxon>
        <taxon>Agaricomycetes</taxon>
        <taxon>Agaricomycetidae</taxon>
        <taxon>Agaricales</taxon>
        <taxon>Agaricineae</taxon>
        <taxon>Strophariaceae</taxon>
        <taxon>Psilocybe</taxon>
    </lineage>
</organism>
<dbReference type="PANTHER" id="PTHR31806:SF5">
    <property type="entry name" value="PURINE-CYTOSINE PERMEASE FCY21"/>
    <property type="match status" value="1"/>
</dbReference>
<dbReference type="InterPro" id="IPR000253">
    <property type="entry name" value="FHA_dom"/>
</dbReference>
<dbReference type="GO" id="GO:0005886">
    <property type="term" value="C:plasma membrane"/>
    <property type="evidence" value="ECO:0007669"/>
    <property type="project" value="TreeGrafter"/>
</dbReference>
<protein>
    <recommendedName>
        <fullName evidence="3">FHA domain-containing protein</fullName>
    </recommendedName>
</protein>
<accession>A0A8H5BAN8</accession>
<dbReference type="OrthoDB" id="687730at2759"/>
<dbReference type="Gene3D" id="2.60.200.20">
    <property type="match status" value="1"/>
</dbReference>
<dbReference type="Pfam" id="PF00498">
    <property type="entry name" value="FHA"/>
    <property type="match status" value="1"/>
</dbReference>
<keyword evidence="5" id="KW-1185">Reference proteome</keyword>
<evidence type="ECO:0000313" key="4">
    <source>
        <dbReference type="EMBL" id="KAF5318712.1"/>
    </source>
</evidence>
<reference evidence="4 5" key="1">
    <citation type="journal article" date="2020" name="ISME J.">
        <title>Uncovering the hidden diversity of litter-decomposition mechanisms in mushroom-forming fungi.</title>
        <authorList>
            <person name="Floudas D."/>
            <person name="Bentzer J."/>
            <person name="Ahren D."/>
            <person name="Johansson T."/>
            <person name="Persson P."/>
            <person name="Tunlid A."/>
        </authorList>
    </citation>
    <scope>NUCLEOTIDE SEQUENCE [LARGE SCALE GENOMIC DNA]</scope>
    <source>
        <strain evidence="4 5">CBS 101986</strain>
    </source>
</reference>
<feature type="domain" description="FHA" evidence="3">
    <location>
        <begin position="343"/>
        <end position="375"/>
    </location>
</feature>
<dbReference type="SMART" id="SM00240">
    <property type="entry name" value="FHA"/>
    <property type="match status" value="1"/>
</dbReference>
<dbReference type="EMBL" id="JAACJJ010000030">
    <property type="protein sequence ID" value="KAF5318712.1"/>
    <property type="molecule type" value="Genomic_DNA"/>
</dbReference>